<evidence type="ECO:0000313" key="1">
    <source>
        <dbReference type="EMBL" id="GJD94933.1"/>
    </source>
</evidence>
<protein>
    <submittedName>
        <fullName evidence="1">Uncharacterized protein</fullName>
    </submittedName>
</protein>
<accession>A0ABQ4RXL4</accession>
<gene>
    <name evidence="1" type="ORF">OCOJLMKI_2140</name>
</gene>
<proteinExistence type="predicted"/>
<evidence type="ECO:0000313" key="2">
    <source>
        <dbReference type="Proteomes" id="UP001055125"/>
    </source>
</evidence>
<comment type="caution">
    <text evidence="1">The sequence shown here is derived from an EMBL/GenBank/DDBJ whole genome shotgun (WGS) entry which is preliminary data.</text>
</comment>
<reference evidence="1" key="1">
    <citation type="journal article" date="2021" name="Front. Microbiol.">
        <title>Comprehensive Comparative Genomics and Phenotyping of Methylobacterium Species.</title>
        <authorList>
            <person name="Alessa O."/>
            <person name="Ogura Y."/>
            <person name="Fujitani Y."/>
            <person name="Takami H."/>
            <person name="Hayashi T."/>
            <person name="Sahin N."/>
            <person name="Tani A."/>
        </authorList>
    </citation>
    <scope>NUCLEOTIDE SEQUENCE</scope>
    <source>
        <strain evidence="1">DSM 19015</strain>
    </source>
</reference>
<organism evidence="1 2">
    <name type="scientific">Methylobacterium iners</name>
    <dbReference type="NCBI Taxonomy" id="418707"/>
    <lineage>
        <taxon>Bacteria</taxon>
        <taxon>Pseudomonadati</taxon>
        <taxon>Pseudomonadota</taxon>
        <taxon>Alphaproteobacteria</taxon>
        <taxon>Hyphomicrobiales</taxon>
        <taxon>Methylobacteriaceae</taxon>
        <taxon>Methylobacterium</taxon>
    </lineage>
</organism>
<dbReference type="EMBL" id="BPQP01000030">
    <property type="protein sequence ID" value="GJD94933.1"/>
    <property type="molecule type" value="Genomic_DNA"/>
</dbReference>
<name>A0ABQ4RXL4_9HYPH</name>
<reference evidence="1" key="2">
    <citation type="submission" date="2021-08" db="EMBL/GenBank/DDBJ databases">
        <authorList>
            <person name="Tani A."/>
            <person name="Ola A."/>
            <person name="Ogura Y."/>
            <person name="Katsura K."/>
            <person name="Hayashi T."/>
        </authorList>
    </citation>
    <scope>NUCLEOTIDE SEQUENCE</scope>
    <source>
        <strain evidence="1">DSM 19015</strain>
    </source>
</reference>
<keyword evidence="2" id="KW-1185">Reference proteome</keyword>
<dbReference type="Proteomes" id="UP001055125">
    <property type="component" value="Unassembled WGS sequence"/>
</dbReference>
<sequence length="154" mass="16282">MTSLVVGGEPLLVLGHHEGAPLGAHHDLVLGVLELVHRHDPLAAARGEQGRFVDEVHQVGAGEARRAAGDDLEVDVRRQGHLADVDAQDALAADDVRVRHHDLAVEPARAQQGRVEHVGAVGGRDDDHALVGLEPVHLHEELVEGLLALVVAAP</sequence>